<dbReference type="Proteomes" id="UP000199391">
    <property type="component" value="Unassembled WGS sequence"/>
</dbReference>
<evidence type="ECO:0000256" key="1">
    <source>
        <dbReference type="SAM" id="Coils"/>
    </source>
</evidence>
<gene>
    <name evidence="3" type="ORF">SAMN05216552_104015</name>
</gene>
<keyword evidence="1" id="KW-0175">Coiled coil</keyword>
<organism evidence="3 4">
    <name type="scientific">Pseudoduganella namucuonensis</name>
    <dbReference type="NCBI Taxonomy" id="1035707"/>
    <lineage>
        <taxon>Bacteria</taxon>
        <taxon>Pseudomonadati</taxon>
        <taxon>Pseudomonadota</taxon>
        <taxon>Betaproteobacteria</taxon>
        <taxon>Burkholderiales</taxon>
        <taxon>Oxalobacteraceae</taxon>
        <taxon>Telluria group</taxon>
        <taxon>Pseudoduganella</taxon>
    </lineage>
</organism>
<accession>A0A1I7LVS7</accession>
<keyword evidence="4" id="KW-1185">Reference proteome</keyword>
<reference evidence="4" key="1">
    <citation type="submission" date="2016-10" db="EMBL/GenBank/DDBJ databases">
        <authorList>
            <person name="Varghese N."/>
            <person name="Submissions S."/>
        </authorList>
    </citation>
    <scope>NUCLEOTIDE SEQUENCE [LARGE SCALE GENOMIC DNA]</scope>
    <source>
        <strain evidence="4">CGMCC 1.11014</strain>
    </source>
</reference>
<sequence length="1400" mass="151490">MHHITRGSPADIQRLATHPGGLPSMEAMQANPKVTITKANFFAGLPFLGGIGKDNTCRSDRDKERIARDWRGFDLPPNQLGSQSERHLHGMVARSEHRNASRIPEAAAEVLERTAARITELERKERGYASRLDALDARLATDDPDELLLQTHATLLTELTAVKKNIARQKCQRESAQKDVDGDSIQPRRDAANSALAALGGDAAGDADRAAYAEARHALIAASTQKFFDAYCTLREHKGDHSRAKGMGTLLSSMARQLELPAKYLEGLEALPIAEEMLGHVAMSPPDLAEARAAIHDRLVGRRVRDLTAGGSSELPGPPPSKKEAAHWSGEASKLNALARDYAAVERILDDTLPALERRARDTQRQFMDDLVEHLPSIAGMSAAQRGQTREALRALADKLGRHDALLKDAPLAGMQLMHVVSMAESVTGHDADRCVALYQALATEPVERIVGAAWAHAGAGTPATGTALDLARMWEMGAHVVPEAVGSLLACNPENKADWRDVQSFFRCVREHGRLAGDPEGGAAHRGRLLSAMGALRDELVDKVEPVAGSPARRDWVMVKSAVWEQGTARRVEEAFGGFQAMASLPATTVEHVHDQFKQKGCGDVLKEARGEFRQVLGNLKDFAQAALDRATTPKERENARLLLAMSGYVAGHRGTEKAYTKVSRFLTHKEGTFNSGKEIWSNPLKAKEKKAILEAAGGGLSVPAMLDHPSLGKLESGHGALELLREAVAATGNEADRAAMLAQLASLDDRVKLAEGGALDGPEAIRRTLHDAIDRTRLGDRTDTMGARQFKVSVPFGGPVAPGVNLFATLGGSHSAGMLLNVQANNEWLQLTMGTMTEISGHAGLAIGTNTQVLPDHAQRPIKKTPLGINLPGGGLRGELKHRTDQAVVLKIPIKPKDGLRDLADARETMKRAVDMLLDFKPGQTLDGGGRPYGSALDLMCDKLASPFTIDDEVRETSTRTVEAAITPGRAAVVLGDKTKDHARLGFGATAKFVRSSDLARYRNQQGASEVSETTRNTVKLDAFIGMNTSHTHIKGERNQNKFGFPLVAGVGGGVDLNIGGSDVRDRAPVEPDSQMVFKKEYGNYSGDTAQAVNVLLEALPALASRIQEVVDKGFRKSLEVALTDAARARGPKGPATPWRRELEHEVAGLREGVEGLRREISQLKLELAERQGHLLDNGARTAASGGGFGAYLEAETAERLAPLEHELARREQPHTRRAGELAELGLQQATRELVDKELAKMEGEVLMNFGRALMLQRPDRFAVKLESKEQWAHRGIDAAIAFAVDDGDEGMAEVMRHVAARVFAGDKDMAVKYLGATGDVNVKLSQFDVKNPLFFKRREVRGSTEEAIPDIRTATLNPMAQRLLGERKRQLSVTELQEKIAKTSLALVRSGNGGERS</sequence>
<dbReference type="RefSeq" id="WP_093559656.1">
    <property type="nucleotide sequence ID" value="NZ_FPBO01000040.1"/>
</dbReference>
<name>A0A1I7LVS7_9BURK</name>
<dbReference type="STRING" id="1035707.SAMN05216552_104015"/>
<proteinExistence type="predicted"/>
<evidence type="ECO:0000313" key="3">
    <source>
        <dbReference type="EMBL" id="SFV13814.1"/>
    </source>
</evidence>
<dbReference type="OrthoDB" id="9816809at2"/>
<evidence type="ECO:0000256" key="2">
    <source>
        <dbReference type="SAM" id="MobiDB-lite"/>
    </source>
</evidence>
<feature type="coiled-coil region" evidence="1">
    <location>
        <begin position="1142"/>
        <end position="1176"/>
    </location>
</feature>
<protein>
    <submittedName>
        <fullName evidence="3">Uncharacterized protein</fullName>
    </submittedName>
</protein>
<dbReference type="EMBL" id="FPBO01000040">
    <property type="protein sequence ID" value="SFV13814.1"/>
    <property type="molecule type" value="Genomic_DNA"/>
</dbReference>
<evidence type="ECO:0000313" key="4">
    <source>
        <dbReference type="Proteomes" id="UP000199391"/>
    </source>
</evidence>
<feature type="region of interest" description="Disordered" evidence="2">
    <location>
        <begin position="1"/>
        <end position="26"/>
    </location>
</feature>